<dbReference type="Gene3D" id="3.90.1720.10">
    <property type="entry name" value="endopeptidase domain like (from Nostoc punctiforme)"/>
    <property type="match status" value="1"/>
</dbReference>
<dbReference type="EMBL" id="MCZK01000013">
    <property type="protein sequence ID" value="PMM77318.1"/>
    <property type="molecule type" value="Genomic_DNA"/>
</dbReference>
<dbReference type="SUPFAM" id="SSF54001">
    <property type="entry name" value="Cysteine proteinases"/>
    <property type="match status" value="1"/>
</dbReference>
<dbReference type="InterPro" id="IPR007053">
    <property type="entry name" value="LRAT_dom"/>
</dbReference>
<dbReference type="PROSITE" id="PS51934">
    <property type="entry name" value="LRAT"/>
    <property type="match status" value="1"/>
</dbReference>
<name>A0A2N7KLK8_9VIBR</name>
<dbReference type="Pfam" id="PF04970">
    <property type="entry name" value="LRAT"/>
    <property type="match status" value="1"/>
</dbReference>
<evidence type="ECO:0000259" key="1">
    <source>
        <dbReference type="PROSITE" id="PS51934"/>
    </source>
</evidence>
<reference evidence="3" key="1">
    <citation type="submission" date="2016-07" db="EMBL/GenBank/DDBJ databases">
        <title>Nontailed viruses are major unrecognized killers of bacteria in the ocean.</title>
        <authorList>
            <person name="Kauffman K."/>
            <person name="Hussain F."/>
            <person name="Yang J."/>
            <person name="Arevalo P."/>
            <person name="Brown J."/>
            <person name="Cutler M."/>
            <person name="Kelly L."/>
            <person name="Polz M.F."/>
        </authorList>
    </citation>
    <scope>NUCLEOTIDE SEQUENCE [LARGE SCALE GENOMIC DNA]</scope>
    <source>
        <strain evidence="3">10N.261.46.F8</strain>
    </source>
</reference>
<feature type="domain" description="LRAT" evidence="1">
    <location>
        <begin position="7"/>
        <end position="99"/>
    </location>
</feature>
<accession>A0A2N7KLK8</accession>
<comment type="caution">
    <text evidence="2">The sequence shown here is derived from an EMBL/GenBank/DDBJ whole genome shotgun (WGS) entry which is preliminary data.</text>
</comment>
<organism evidence="2 3">
    <name type="scientific">Vibrio lentus</name>
    <dbReference type="NCBI Taxonomy" id="136468"/>
    <lineage>
        <taxon>Bacteria</taxon>
        <taxon>Pseudomonadati</taxon>
        <taxon>Pseudomonadota</taxon>
        <taxon>Gammaproteobacteria</taxon>
        <taxon>Vibrionales</taxon>
        <taxon>Vibrionaceae</taxon>
        <taxon>Vibrio</taxon>
    </lineage>
</organism>
<dbReference type="InterPro" id="IPR038765">
    <property type="entry name" value="Papain-like_cys_pep_sf"/>
</dbReference>
<dbReference type="AlphaFoldDB" id="A0A2N7KLK8"/>
<dbReference type="OrthoDB" id="9812095at2"/>
<evidence type="ECO:0000313" key="3">
    <source>
        <dbReference type="Proteomes" id="UP000235406"/>
    </source>
</evidence>
<dbReference type="Proteomes" id="UP000235406">
    <property type="component" value="Unassembled WGS sequence"/>
</dbReference>
<sequence>MYELGQILKIQYIGFKHYGIYIGNNTVIHNSKTFHRVEEIDLEAFADNRTVQKSSIKAENPALAVQAARKYLGIPYSLFSENYEHFVRTACGLVKVEHNSL</sequence>
<gene>
    <name evidence="2" type="ORF">BCT49_21405</name>
</gene>
<proteinExistence type="predicted"/>
<dbReference type="RefSeq" id="WP_157938594.1">
    <property type="nucleotide sequence ID" value="NZ_CAWNVI010000013.1"/>
</dbReference>
<protein>
    <recommendedName>
        <fullName evidence="1">LRAT domain-containing protein</fullName>
    </recommendedName>
</protein>
<evidence type="ECO:0000313" key="2">
    <source>
        <dbReference type="EMBL" id="PMM77318.1"/>
    </source>
</evidence>